<keyword evidence="8 10" id="KW-0445">Lipid transport</keyword>
<feature type="transmembrane region" description="Helical" evidence="10">
    <location>
        <begin position="46"/>
        <end position="73"/>
    </location>
</feature>
<name>A0A2V2VKS5_TRYCR</name>
<dbReference type="VEuPathDB" id="TriTrypDB:TCDM_01955"/>
<dbReference type="VEuPathDB" id="TriTrypDB:C4B63_19g196"/>
<keyword evidence="9 10" id="KW-0472">Membrane</keyword>
<evidence type="ECO:0000256" key="7">
    <source>
        <dbReference type="ARBA" id="ARBA00023006"/>
    </source>
</evidence>
<reference evidence="11 12" key="1">
    <citation type="journal article" date="2018" name="Microb. Genom.">
        <title>Expanding an expanded genome: long-read sequencing of Trypanosoma cruzi.</title>
        <authorList>
            <person name="Berna L."/>
            <person name="Rodriguez M."/>
            <person name="Chiribao M.L."/>
            <person name="Parodi-Talice A."/>
            <person name="Pita S."/>
            <person name="Rijo G."/>
            <person name="Alvarez-Valin F."/>
            <person name="Robello C."/>
        </authorList>
    </citation>
    <scope>NUCLEOTIDE SEQUENCE [LARGE SCALE GENOMIC DNA]</scope>
    <source>
        <strain evidence="11 12">Dm28c</strain>
    </source>
</reference>
<dbReference type="EMBL" id="PRFA01000019">
    <property type="protein sequence ID" value="PWU96296.1"/>
    <property type="molecule type" value="Genomic_DNA"/>
</dbReference>
<dbReference type="GO" id="GO:0034727">
    <property type="term" value="P:piecemeal microautophagy of the nucleus"/>
    <property type="evidence" value="ECO:0007669"/>
    <property type="project" value="TreeGrafter"/>
</dbReference>
<evidence type="ECO:0000256" key="4">
    <source>
        <dbReference type="ARBA" id="ARBA00022448"/>
    </source>
</evidence>
<evidence type="ECO:0000256" key="10">
    <source>
        <dbReference type="RuleBase" id="RU364027"/>
    </source>
</evidence>
<evidence type="ECO:0000256" key="2">
    <source>
        <dbReference type="ARBA" id="ARBA00006185"/>
    </source>
</evidence>
<dbReference type="Proteomes" id="UP000246121">
    <property type="component" value="Unassembled WGS sequence"/>
</dbReference>
<dbReference type="VEuPathDB" id="TriTrypDB:ECC02_003616"/>
<keyword evidence="5 10" id="KW-0812">Transmembrane</keyword>
<comment type="function">
    <text evidence="10">Phospholipid scramblase involved in autophagy. Cycles between the preautophagosomal structure/phagophore assembly site (PAS) and the cytoplasmic vesicle pool and supplies membrane for the growing autophagosome. Lipid scramblase activity plays a key role in preautophagosomal structure/phagophore assembly by distributing the phospholipids that arrive through ATG2 from the cytoplasmic to the luminal leaflet of the bilayer, thereby driving autophagosomal membrane expansion.</text>
</comment>
<dbReference type="VEuPathDB" id="TriTrypDB:BCY84_03163"/>
<dbReference type="PANTHER" id="PTHR13038">
    <property type="entry name" value="APG9 AUTOPHAGY 9"/>
    <property type="match status" value="1"/>
</dbReference>
<dbReference type="PANTHER" id="PTHR13038:SF10">
    <property type="entry name" value="AUTOPHAGY-RELATED PROTEIN 9"/>
    <property type="match status" value="1"/>
</dbReference>
<accession>A0A2V2VKS5</accession>
<dbReference type="VEuPathDB" id="TriTrypDB:TCSYLVIO_007386"/>
<dbReference type="GO" id="GO:0061709">
    <property type="term" value="P:reticulophagy"/>
    <property type="evidence" value="ECO:0007669"/>
    <property type="project" value="TreeGrafter"/>
</dbReference>
<dbReference type="VEuPathDB" id="TriTrypDB:C3747_9g240"/>
<keyword evidence="4 10" id="KW-0813">Transport</keyword>
<dbReference type="VEuPathDB" id="TriTrypDB:Tc_MARK_6359"/>
<evidence type="ECO:0000256" key="3">
    <source>
        <dbReference type="ARBA" id="ARBA00018074"/>
    </source>
</evidence>
<feature type="transmembrane region" description="Helical" evidence="10">
    <location>
        <begin position="282"/>
        <end position="302"/>
    </location>
</feature>
<keyword evidence="7 10" id="KW-0072">Autophagy</keyword>
<dbReference type="VEuPathDB" id="TriTrypDB:TcCL_ESM11361"/>
<dbReference type="InterPro" id="IPR007241">
    <property type="entry name" value="Autophagy-rel_prot_9"/>
</dbReference>
<evidence type="ECO:0000256" key="5">
    <source>
        <dbReference type="ARBA" id="ARBA00022692"/>
    </source>
</evidence>
<dbReference type="AlphaFoldDB" id="A0A2V2VKS5"/>
<evidence type="ECO:0000256" key="8">
    <source>
        <dbReference type="ARBA" id="ARBA00023055"/>
    </source>
</evidence>
<comment type="caution">
    <text evidence="11">The sequence shown here is derived from an EMBL/GenBank/DDBJ whole genome shotgun (WGS) entry which is preliminary data.</text>
</comment>
<comment type="subcellular location">
    <subcellularLocation>
        <location evidence="1 10">Preautophagosomal structure membrane</location>
        <topology evidence="1 10">Multi-pass membrane protein</topology>
    </subcellularLocation>
</comment>
<dbReference type="GO" id="GO:0000422">
    <property type="term" value="P:autophagy of mitochondrion"/>
    <property type="evidence" value="ECO:0007669"/>
    <property type="project" value="TreeGrafter"/>
</dbReference>
<evidence type="ECO:0000256" key="1">
    <source>
        <dbReference type="ARBA" id="ARBA00004511"/>
    </source>
</evidence>
<sequence>MGGTFREMGFIQVPSFSLRYQGNGRIEDVHLFMRCLYQIWYFRGPWGCCLASCVDFLNSVVLFCAIFFLALMFDWSAALNCDEVSCGNVTLVHGIHLPTILGTNHMVLAFVLLLSSFMATCYEFLRFVETCSLQSELNGMLCGFVDCGYITPVHRFLHMCRAMRARAHGHEEMHLTGEPKFIGDLSWGSFLDLVCERIQKDRAFGVVAYKEFDSLRAVQALMVYDNYFIALHQHGILEKGTLKYVDNDLLKILICGLFDEFNTLKTGKNQVSLVRWQVLKYLAFYVLLYPFVVTLSLLRVLVKNAAVMRSDWGNYMTRDWSNHAQWTFRLYNEVPHILSARLSMGRVIAVDMVLKLKSYSSTERFIRRTASTIVFVTVILSFLNAPLFISGSVGGIPFVWWLSIALVAFTICAEKVPVQREYNYQADLNRLILQLHYWKDEWFYSGEKFYTALTRDFLKSRFFVIIEDLAHTFFMPIILLGVLFDGSISELVDVVFNESVSVDGLGSVSKGSAFELLCGDDGDDNVTASYFNEKSAKSIASFSSIYAGWSAKRLQAAAETEMTETTESAVFSRKVLDTLVRNLHEEINAQKHPEQPRDTTQNFVGAPTDSVHEGFFQSKLWEQSNAHEREQLFVSQVMSSHLAESSFPGQPSSPFSSRRMIREGVPQDSALFHTVTSLERPDYRSSGI</sequence>
<proteinExistence type="inferred from homology"/>
<dbReference type="GO" id="GO:0005776">
    <property type="term" value="C:autophagosome"/>
    <property type="evidence" value="ECO:0007669"/>
    <property type="project" value="TreeGrafter"/>
</dbReference>
<dbReference type="GO" id="GO:0034497">
    <property type="term" value="P:protein localization to phagophore assembly site"/>
    <property type="evidence" value="ECO:0007669"/>
    <property type="project" value="TreeGrafter"/>
</dbReference>
<dbReference type="VEuPathDB" id="TriTrypDB:TcYC6_0074680"/>
<keyword evidence="6 10" id="KW-1133">Transmembrane helix</keyword>
<comment type="caution">
    <text evidence="10">Lacks conserved residue(s) required for the propagation of feature annotation.</text>
</comment>
<organism evidence="11 12">
    <name type="scientific">Trypanosoma cruzi</name>
    <dbReference type="NCBI Taxonomy" id="5693"/>
    <lineage>
        <taxon>Eukaryota</taxon>
        <taxon>Discoba</taxon>
        <taxon>Euglenozoa</taxon>
        <taxon>Kinetoplastea</taxon>
        <taxon>Metakinetoplastina</taxon>
        <taxon>Trypanosomatida</taxon>
        <taxon>Trypanosomatidae</taxon>
        <taxon>Trypanosoma</taxon>
        <taxon>Schizotrypanum</taxon>
    </lineage>
</organism>
<evidence type="ECO:0000313" key="11">
    <source>
        <dbReference type="EMBL" id="PWU96296.1"/>
    </source>
</evidence>
<gene>
    <name evidence="11" type="ORF">C4B63_19g196</name>
</gene>
<dbReference type="GO" id="GO:0034045">
    <property type="term" value="C:phagophore assembly site membrane"/>
    <property type="evidence" value="ECO:0007669"/>
    <property type="project" value="UniProtKB-SubCell"/>
</dbReference>
<evidence type="ECO:0000256" key="9">
    <source>
        <dbReference type="ARBA" id="ARBA00023136"/>
    </source>
</evidence>
<evidence type="ECO:0000256" key="6">
    <source>
        <dbReference type="ARBA" id="ARBA00022989"/>
    </source>
</evidence>
<dbReference type="VEuPathDB" id="TriTrypDB:TcCLB.506925.450"/>
<dbReference type="GO" id="GO:0006869">
    <property type="term" value="P:lipid transport"/>
    <property type="evidence" value="ECO:0007669"/>
    <property type="project" value="UniProtKB-KW"/>
</dbReference>
<dbReference type="Pfam" id="PF04109">
    <property type="entry name" value="ATG9"/>
    <property type="match status" value="1"/>
</dbReference>
<feature type="transmembrane region" description="Helical" evidence="10">
    <location>
        <begin position="462"/>
        <end position="484"/>
    </location>
</feature>
<dbReference type="VEuPathDB" id="TriTrypDB:TcG_05047"/>
<comment type="similarity">
    <text evidence="2 10">Belongs to the ATG9 family.</text>
</comment>
<dbReference type="VEuPathDB" id="TriTrypDB:TcBrA4_0056650"/>
<evidence type="ECO:0000313" key="12">
    <source>
        <dbReference type="Proteomes" id="UP000246121"/>
    </source>
</evidence>
<protein>
    <recommendedName>
        <fullName evidence="3 10">Autophagy-related protein 9</fullName>
    </recommendedName>
</protein>
<feature type="transmembrane region" description="Helical" evidence="10">
    <location>
        <begin position="395"/>
        <end position="413"/>
    </location>
</feature>